<evidence type="ECO:0000256" key="1">
    <source>
        <dbReference type="SAM" id="MobiDB-lite"/>
    </source>
</evidence>
<dbReference type="EMBL" id="GBRH01242856">
    <property type="protein sequence ID" value="JAD55039.1"/>
    <property type="molecule type" value="Transcribed_RNA"/>
</dbReference>
<feature type="compositionally biased region" description="Basic and acidic residues" evidence="1">
    <location>
        <begin position="1"/>
        <end position="10"/>
    </location>
</feature>
<feature type="region of interest" description="Disordered" evidence="1">
    <location>
        <begin position="1"/>
        <end position="63"/>
    </location>
</feature>
<sequence>MHFFHLDERGVRHRSRRRGDVGGDDAEAEALERPAHLGHGVPPVAARHAHHRHLIPRSRHLHL</sequence>
<evidence type="ECO:0000313" key="2">
    <source>
        <dbReference type="EMBL" id="JAD55039.1"/>
    </source>
</evidence>
<organism evidence="2">
    <name type="scientific">Arundo donax</name>
    <name type="common">Giant reed</name>
    <name type="synonym">Donax arundinaceus</name>
    <dbReference type="NCBI Taxonomy" id="35708"/>
    <lineage>
        <taxon>Eukaryota</taxon>
        <taxon>Viridiplantae</taxon>
        <taxon>Streptophyta</taxon>
        <taxon>Embryophyta</taxon>
        <taxon>Tracheophyta</taxon>
        <taxon>Spermatophyta</taxon>
        <taxon>Magnoliopsida</taxon>
        <taxon>Liliopsida</taxon>
        <taxon>Poales</taxon>
        <taxon>Poaceae</taxon>
        <taxon>PACMAD clade</taxon>
        <taxon>Arundinoideae</taxon>
        <taxon>Arundineae</taxon>
        <taxon>Arundo</taxon>
    </lineage>
</organism>
<feature type="compositionally biased region" description="Basic residues" evidence="1">
    <location>
        <begin position="47"/>
        <end position="63"/>
    </location>
</feature>
<name>A0A0A9ATI1_ARUDO</name>
<proteinExistence type="predicted"/>
<dbReference type="AlphaFoldDB" id="A0A0A9ATI1"/>
<reference evidence="2" key="2">
    <citation type="journal article" date="2015" name="Data Brief">
        <title>Shoot transcriptome of the giant reed, Arundo donax.</title>
        <authorList>
            <person name="Barrero R.A."/>
            <person name="Guerrero F.D."/>
            <person name="Moolhuijzen P."/>
            <person name="Goolsby J.A."/>
            <person name="Tidwell J."/>
            <person name="Bellgard S.E."/>
            <person name="Bellgard M.I."/>
        </authorList>
    </citation>
    <scope>NUCLEOTIDE SEQUENCE</scope>
    <source>
        <tissue evidence="2">Shoot tissue taken approximately 20 cm above the soil surface</tissue>
    </source>
</reference>
<accession>A0A0A9ATI1</accession>
<protein>
    <submittedName>
        <fullName evidence="2">Uncharacterized protein</fullName>
    </submittedName>
</protein>
<reference evidence="2" key="1">
    <citation type="submission" date="2014-09" db="EMBL/GenBank/DDBJ databases">
        <authorList>
            <person name="Magalhaes I.L.F."/>
            <person name="Oliveira U."/>
            <person name="Santos F.R."/>
            <person name="Vidigal T.H.D.A."/>
            <person name="Brescovit A.D."/>
            <person name="Santos A.J."/>
        </authorList>
    </citation>
    <scope>NUCLEOTIDE SEQUENCE</scope>
    <source>
        <tissue evidence="2">Shoot tissue taken approximately 20 cm above the soil surface</tissue>
    </source>
</reference>